<comment type="caution">
    <text evidence="6">The sequence shown here is derived from an EMBL/GenBank/DDBJ whole genome shotgun (WGS) entry which is preliminary data.</text>
</comment>
<dbReference type="InterPro" id="IPR059179">
    <property type="entry name" value="MLKL-like_MCAfunc"/>
</dbReference>
<dbReference type="InterPro" id="IPR011009">
    <property type="entry name" value="Kinase-like_dom_sf"/>
</dbReference>
<dbReference type="Proteomes" id="UP000266861">
    <property type="component" value="Unassembled WGS sequence"/>
</dbReference>
<evidence type="ECO:0000313" key="6">
    <source>
        <dbReference type="EMBL" id="RHZ63284.1"/>
    </source>
</evidence>
<dbReference type="GO" id="GO:0005524">
    <property type="term" value="F:ATP binding"/>
    <property type="evidence" value="ECO:0007669"/>
    <property type="project" value="UniProtKB-KW"/>
</dbReference>
<dbReference type="InterPro" id="IPR054000">
    <property type="entry name" value="MLKL_N"/>
</dbReference>
<evidence type="ECO:0000256" key="2">
    <source>
        <dbReference type="ARBA" id="ARBA00022741"/>
    </source>
</evidence>
<dbReference type="SMART" id="SM00671">
    <property type="entry name" value="SEL1"/>
    <property type="match status" value="2"/>
</dbReference>
<dbReference type="SUPFAM" id="SSF56112">
    <property type="entry name" value="Protein kinase-like (PK-like)"/>
    <property type="match status" value="2"/>
</dbReference>
<evidence type="ECO:0000259" key="5">
    <source>
        <dbReference type="PROSITE" id="PS50011"/>
    </source>
</evidence>
<dbReference type="AlphaFoldDB" id="A0A397HPP1"/>
<evidence type="ECO:0000256" key="1">
    <source>
        <dbReference type="ARBA" id="ARBA00022679"/>
    </source>
</evidence>
<dbReference type="CDD" id="cd21037">
    <property type="entry name" value="MLKL_NTD"/>
    <property type="match status" value="1"/>
</dbReference>
<protein>
    <recommendedName>
        <fullName evidence="5">Protein kinase domain-containing protein</fullName>
    </recommendedName>
</protein>
<name>A0A397HPP1_9GLOM</name>
<keyword evidence="3" id="KW-0418">Kinase</keyword>
<dbReference type="InterPro" id="IPR000719">
    <property type="entry name" value="Prot_kinase_dom"/>
</dbReference>
<dbReference type="InterPro" id="IPR036537">
    <property type="entry name" value="Adaptor_Cbl_N_dom_sf"/>
</dbReference>
<feature type="domain" description="Protein kinase" evidence="5">
    <location>
        <begin position="719"/>
        <end position="985"/>
    </location>
</feature>
<dbReference type="Gene3D" id="1.10.510.10">
    <property type="entry name" value="Transferase(Phosphotransferase) domain 1"/>
    <property type="match status" value="2"/>
</dbReference>
<dbReference type="Pfam" id="PF08238">
    <property type="entry name" value="Sel1"/>
    <property type="match status" value="2"/>
</dbReference>
<keyword evidence="2" id="KW-0547">Nucleotide-binding</keyword>
<dbReference type="STRING" id="1348612.A0A397HPP1"/>
<dbReference type="PANTHER" id="PTHR44329:SF288">
    <property type="entry name" value="MITOGEN-ACTIVATED PROTEIN KINASE KINASE KINASE 20"/>
    <property type="match status" value="1"/>
</dbReference>
<organism evidence="6 7">
    <name type="scientific">Diversispora epigaea</name>
    <dbReference type="NCBI Taxonomy" id="1348612"/>
    <lineage>
        <taxon>Eukaryota</taxon>
        <taxon>Fungi</taxon>
        <taxon>Fungi incertae sedis</taxon>
        <taxon>Mucoromycota</taxon>
        <taxon>Glomeromycotina</taxon>
        <taxon>Glomeromycetes</taxon>
        <taxon>Diversisporales</taxon>
        <taxon>Diversisporaceae</taxon>
        <taxon>Diversispora</taxon>
    </lineage>
</organism>
<dbReference type="PROSITE" id="PS50011">
    <property type="entry name" value="PROTEIN_KINASE_DOM"/>
    <property type="match status" value="2"/>
</dbReference>
<dbReference type="InterPro" id="IPR051681">
    <property type="entry name" value="Ser/Thr_Kinases-Pseudokinases"/>
</dbReference>
<dbReference type="GO" id="GO:0004674">
    <property type="term" value="F:protein serine/threonine kinase activity"/>
    <property type="evidence" value="ECO:0007669"/>
    <property type="project" value="TreeGrafter"/>
</dbReference>
<dbReference type="InterPro" id="IPR011990">
    <property type="entry name" value="TPR-like_helical_dom_sf"/>
</dbReference>
<keyword evidence="7" id="KW-1185">Reference proteome</keyword>
<dbReference type="Pfam" id="PF07714">
    <property type="entry name" value="PK_Tyr_Ser-Thr"/>
    <property type="match status" value="2"/>
</dbReference>
<dbReference type="Gene3D" id="1.25.40.10">
    <property type="entry name" value="Tetratricopeptide repeat domain"/>
    <property type="match status" value="1"/>
</dbReference>
<dbReference type="GO" id="GO:0007166">
    <property type="term" value="P:cell surface receptor signaling pathway"/>
    <property type="evidence" value="ECO:0007669"/>
    <property type="project" value="InterPro"/>
</dbReference>
<evidence type="ECO:0000313" key="7">
    <source>
        <dbReference type="Proteomes" id="UP000266861"/>
    </source>
</evidence>
<accession>A0A397HPP1</accession>
<evidence type="ECO:0000256" key="4">
    <source>
        <dbReference type="ARBA" id="ARBA00022840"/>
    </source>
</evidence>
<feature type="domain" description="Protein kinase" evidence="5">
    <location>
        <begin position="173"/>
        <end position="455"/>
    </location>
</feature>
<dbReference type="InterPro" id="IPR006597">
    <property type="entry name" value="Sel1-like"/>
</dbReference>
<proteinExistence type="predicted"/>
<gene>
    <name evidence="6" type="ORF">Glove_330g118</name>
</gene>
<evidence type="ECO:0000256" key="3">
    <source>
        <dbReference type="ARBA" id="ARBA00022777"/>
    </source>
</evidence>
<dbReference type="SUPFAM" id="SSF81901">
    <property type="entry name" value="HCP-like"/>
    <property type="match status" value="1"/>
</dbReference>
<dbReference type="InterPro" id="IPR001245">
    <property type="entry name" value="Ser-Thr/Tyr_kinase_cat_dom"/>
</dbReference>
<dbReference type="EMBL" id="PQFF01000302">
    <property type="protein sequence ID" value="RHZ63284.1"/>
    <property type="molecule type" value="Genomic_DNA"/>
</dbReference>
<dbReference type="Pfam" id="PF22215">
    <property type="entry name" value="MLKL_N"/>
    <property type="match status" value="1"/>
</dbReference>
<dbReference type="Gene3D" id="1.20.930.20">
    <property type="entry name" value="Adaptor protein Cbl, N-terminal domain"/>
    <property type="match status" value="1"/>
</dbReference>
<keyword evidence="4" id="KW-0067">ATP-binding</keyword>
<sequence>MSKKNKEKTIESDEMPSTGLSMLVNASSIVSDDAILPFVPLFDTVGKVMESLYTIYDNAKYNKKMCEALLDRIEVVGQATRSLKRRKQENAAKFSSNKYYHAWVRLTHVLGSIKKFAEDITQQSVFQKHLNANAVKVAYDKNIKEFEDVCKDLQFSVYMFPEEQKEEENKQILNELNLLGWDELKNISLNVPVPTIEYSEFKDPDCGLDNIRGSNKTVIKKIYRGIDVACKQDQNIKNLKIQAEWSILLNKCPKIIYFYGLLCEGDQNGSMVFEWASYGNLKEFYTKFDIPWTTKLQFTRDIFSGLYFMHNSGILHHDVRCENILITENHEAKISNFEISRSFDGKEAMSNSYINDYIYWLAPEVIHGSRYDHKSEMFSFGMLIWELCYQKIPYEKMDLQEIREHIKNGKRETLGILTYPNSIAQELATLIKQSWKTDPMLRPSYLQFHSIIEFLCEKHISVGTSPQITPKGNSNNDITDFELNQPNSDDINSEIIFNRNDFLEEGIEAHEDREYVKAWKFFNKYADLGFSLAKYWKGYYLQNGYCGRKKPKEALKLFKAAADEGVPDAQLSYAIELIKFNNNNSKLNELILYYLAQATTGRNETAMYKLGDIYYNGKFGVKEDKEKGIELHRLAAMMNQPRSIEFLDSIEIKPFGKCKECKQDNTGLNWCKFCNGKRFQTEFDKWTSNDKEIDQYIQQMQLNANKFEEILEWIPFNKFENVQYLDEGGFGKVFKAKWLDGFIASWDHESENWNRLKQDHVCLKQLNIFDTNAFIQEIKHQLKVRGGSVIAIYGITKNPQKNNYMIVMQYAKHGNLRKMLNKRFKFLTWKEKIKILECLARGLKRIHKIGLIHKDFHPGNIVNESLTNSYITDFGLCKPISENDEKFIGVLPYMAPEMWKGNEKEYTQALDIYSFGMIMLEVFTSYPPFYNIPHNEQLIMSICKGQKPEIKCKVPLLLKEMMEKCWNIEPHNRPTSEELYRSLFCYCYEDNEVLEKQINEANELNEDFSPYNSNESKHPQVIYRSKLFSKKEKNIAILHDNLESCQVNLVIPDNYEF</sequence>
<keyword evidence="1" id="KW-0808">Transferase</keyword>
<dbReference type="PROSITE" id="PS00109">
    <property type="entry name" value="PROTEIN_KINASE_TYR"/>
    <property type="match status" value="1"/>
</dbReference>
<reference evidence="6 7" key="1">
    <citation type="submission" date="2018-08" db="EMBL/GenBank/DDBJ databases">
        <title>Genome and evolution of the arbuscular mycorrhizal fungus Diversispora epigaea (formerly Glomus versiforme) and its bacterial endosymbionts.</title>
        <authorList>
            <person name="Sun X."/>
            <person name="Fei Z."/>
            <person name="Harrison M."/>
        </authorList>
    </citation>
    <scope>NUCLEOTIDE SEQUENCE [LARGE SCALE GENOMIC DNA]</scope>
    <source>
        <strain evidence="6 7">IT104</strain>
    </source>
</reference>
<dbReference type="PANTHER" id="PTHR44329">
    <property type="entry name" value="SERINE/THREONINE-PROTEIN KINASE TNNI3K-RELATED"/>
    <property type="match status" value="1"/>
</dbReference>
<dbReference type="InterPro" id="IPR008266">
    <property type="entry name" value="Tyr_kinase_AS"/>
</dbReference>